<dbReference type="AlphaFoldDB" id="A0A803L1V1"/>
<proteinExistence type="predicted"/>
<evidence type="ECO:0000313" key="3">
    <source>
        <dbReference type="Proteomes" id="UP000596660"/>
    </source>
</evidence>
<accession>A0A803L1V1</accession>
<sequence length="462" mass="51513">MVRVNAEGERNENEVINLPLTDLGARRNHPLQRMPPLSLSRTSRLPRLSEQMDSSLGAPLAAVPLSFVPYQGFEGPTTSTSGDLHGHKRLWDGAEECFTILFSLVSLMHALINCSFDGIVLHEGNCGLDYGLLGISASRVVTKRNFMITPSTQRAPSLRSSQLDIVPPADYLSQKPWYKKRDPFYLLSPDEQSLAAAAEWRASNSEFVAATPASKPRLLSASDEELLKTSAEAEARQALAEELELEKANRKAEVQSLVNSCDNKDAELEIANSTLQELRAREAAQRKEIAQLKREAEKAKADLSAAIAQLEVRIFTREQYEEGYDNSFNVSRRLAFHVNPEINRDQVEEWAAVPNHPTVRTPHPAESVFLAWVAEVEAEEEREEVSRLIQQVSSLSFASKTINLSQLVLSYASSNSSGIAFGKRYDKKWVSRASRVRSSVWRVGGKHPGYTEKDYQEFLGEA</sequence>
<dbReference type="Gramene" id="AUR62005839-RA">
    <property type="protein sequence ID" value="AUR62005839-RA:cds"/>
    <property type="gene ID" value="AUR62005839"/>
</dbReference>
<name>A0A803L1V1_CHEQI</name>
<dbReference type="EnsemblPlants" id="AUR62005839-RA">
    <property type="protein sequence ID" value="AUR62005839-RA:cds"/>
    <property type="gene ID" value="AUR62005839"/>
</dbReference>
<organism evidence="2 3">
    <name type="scientific">Chenopodium quinoa</name>
    <name type="common">Quinoa</name>
    <dbReference type="NCBI Taxonomy" id="63459"/>
    <lineage>
        <taxon>Eukaryota</taxon>
        <taxon>Viridiplantae</taxon>
        <taxon>Streptophyta</taxon>
        <taxon>Embryophyta</taxon>
        <taxon>Tracheophyta</taxon>
        <taxon>Spermatophyta</taxon>
        <taxon>Magnoliopsida</taxon>
        <taxon>eudicotyledons</taxon>
        <taxon>Gunneridae</taxon>
        <taxon>Pentapetalae</taxon>
        <taxon>Caryophyllales</taxon>
        <taxon>Chenopodiaceae</taxon>
        <taxon>Chenopodioideae</taxon>
        <taxon>Atripliceae</taxon>
        <taxon>Chenopodium</taxon>
    </lineage>
</organism>
<evidence type="ECO:0000313" key="2">
    <source>
        <dbReference type="EnsemblPlants" id="AUR62005839-RA:cds"/>
    </source>
</evidence>
<keyword evidence="3" id="KW-1185">Reference proteome</keyword>
<protein>
    <submittedName>
        <fullName evidence="2">Uncharacterized protein</fullName>
    </submittedName>
</protein>
<keyword evidence="1" id="KW-0175">Coiled coil</keyword>
<reference evidence="2" key="1">
    <citation type="journal article" date="2017" name="Nature">
        <title>The genome of Chenopodium quinoa.</title>
        <authorList>
            <person name="Jarvis D.E."/>
            <person name="Ho Y.S."/>
            <person name="Lightfoot D.J."/>
            <person name="Schmoeckel S.M."/>
            <person name="Li B."/>
            <person name="Borm T.J.A."/>
            <person name="Ohyanagi H."/>
            <person name="Mineta K."/>
            <person name="Michell C.T."/>
            <person name="Saber N."/>
            <person name="Kharbatia N.M."/>
            <person name="Rupper R.R."/>
            <person name="Sharp A.R."/>
            <person name="Dally N."/>
            <person name="Boughton B.A."/>
            <person name="Woo Y.H."/>
            <person name="Gao G."/>
            <person name="Schijlen E.G.W.M."/>
            <person name="Guo X."/>
            <person name="Momin A.A."/>
            <person name="Negrao S."/>
            <person name="Al-Babili S."/>
            <person name="Gehring C."/>
            <person name="Roessner U."/>
            <person name="Jung C."/>
            <person name="Murphy K."/>
            <person name="Arold S.T."/>
            <person name="Gojobori T."/>
            <person name="van der Linden C.G."/>
            <person name="van Loo E.N."/>
            <person name="Jellen E.N."/>
            <person name="Maughan P.J."/>
            <person name="Tester M."/>
        </authorList>
    </citation>
    <scope>NUCLEOTIDE SEQUENCE [LARGE SCALE GENOMIC DNA]</scope>
    <source>
        <strain evidence="2">cv. PI 614886</strain>
    </source>
</reference>
<feature type="coiled-coil region" evidence="1">
    <location>
        <begin position="228"/>
        <end position="313"/>
    </location>
</feature>
<dbReference type="Proteomes" id="UP000596660">
    <property type="component" value="Unplaced"/>
</dbReference>
<reference evidence="2" key="2">
    <citation type="submission" date="2021-03" db="UniProtKB">
        <authorList>
            <consortium name="EnsemblPlants"/>
        </authorList>
    </citation>
    <scope>IDENTIFICATION</scope>
</reference>
<evidence type="ECO:0000256" key="1">
    <source>
        <dbReference type="SAM" id="Coils"/>
    </source>
</evidence>